<organism evidence="2 3">
    <name type="scientific">Lynx canadensis</name>
    <name type="common">Canada lynx</name>
    <name type="synonym">Felis canadensis</name>
    <dbReference type="NCBI Taxonomy" id="61383"/>
    <lineage>
        <taxon>Eukaryota</taxon>
        <taxon>Metazoa</taxon>
        <taxon>Chordata</taxon>
        <taxon>Craniata</taxon>
        <taxon>Vertebrata</taxon>
        <taxon>Euteleostomi</taxon>
        <taxon>Mammalia</taxon>
        <taxon>Eutheria</taxon>
        <taxon>Laurasiatheria</taxon>
        <taxon>Carnivora</taxon>
        <taxon>Feliformia</taxon>
        <taxon>Felidae</taxon>
        <taxon>Felinae</taxon>
        <taxon>Lynx</taxon>
    </lineage>
</organism>
<keyword evidence="3" id="KW-1185">Reference proteome</keyword>
<protein>
    <submittedName>
        <fullName evidence="2">Uncharacterized protein</fullName>
    </submittedName>
</protein>
<name>A0A667HK13_LYNCA</name>
<feature type="compositionally biased region" description="Low complexity" evidence="1">
    <location>
        <begin position="11"/>
        <end position="24"/>
    </location>
</feature>
<sequence length="385" mass="44233">MGKTEGQVVGPALASAPSLTSAPAERPCYSEASFSDEDWINNALIRLEAGEQLSRNSFQRLHQLLRNFTSKGYLKWMHLYNLKAIAKHFRKNLEVSHADISQPYKDVLSPVHLKGIPPIRRKEKWKKEALPIPSPVFPSTTKRIPVPKAINWHLLGEPYRSAWVQQLSNALKEMEMQHFYPIAREIFTGTHDSVDKQTLALMFQKDLRAFKGKDRPLTLPKLKKAQPVSKKKEKLPQWETFVALYYVLRTLQQRYAKDRTAWMELFYQLMDLYQFKSPQIQRLLLQLLQREALQPQETIYKKALKAKELVLGERLFCGLFCGHSCAPAGPLKFHDVVPLPGKSKVHTIQPVGIAQYGFLELAWKSLPQVSPYLIERLPNISTPTL</sequence>
<reference evidence="2" key="2">
    <citation type="submission" date="2025-09" db="UniProtKB">
        <authorList>
            <consortium name="Ensembl"/>
        </authorList>
    </citation>
    <scope>IDENTIFICATION</scope>
</reference>
<dbReference type="PANTHER" id="PTHR42968:SF28">
    <property type="entry name" value="WD REPEAT DOMAIN 87"/>
    <property type="match status" value="1"/>
</dbReference>
<dbReference type="PANTHER" id="PTHR42968">
    <property type="entry name" value="WD REPEAT-CONTAINING"/>
    <property type="match status" value="1"/>
</dbReference>
<dbReference type="AlphaFoldDB" id="A0A667HK13"/>
<dbReference type="Proteomes" id="UP000472241">
    <property type="component" value="Unplaced"/>
</dbReference>
<evidence type="ECO:0000256" key="1">
    <source>
        <dbReference type="SAM" id="MobiDB-lite"/>
    </source>
</evidence>
<evidence type="ECO:0000313" key="3">
    <source>
        <dbReference type="Proteomes" id="UP000472241"/>
    </source>
</evidence>
<reference evidence="2" key="1">
    <citation type="submission" date="2025-08" db="UniProtKB">
        <authorList>
            <consortium name="Ensembl"/>
        </authorList>
    </citation>
    <scope>IDENTIFICATION</scope>
</reference>
<accession>A0A667HK13</accession>
<evidence type="ECO:0000313" key="2">
    <source>
        <dbReference type="Ensembl" id="ENSLCNP00005026891.1"/>
    </source>
</evidence>
<proteinExistence type="predicted"/>
<feature type="region of interest" description="Disordered" evidence="1">
    <location>
        <begin position="1"/>
        <end position="24"/>
    </location>
</feature>
<dbReference type="Ensembl" id="ENSLCNT00005030040.1">
    <property type="protein sequence ID" value="ENSLCNP00005026891.1"/>
    <property type="gene ID" value="ENSLCNG00005017499.1"/>
</dbReference>